<name>A0A6C2UPS5_9BACT</name>
<dbReference type="Proteomes" id="UP000346198">
    <property type="component" value="Unassembled WGS sequence"/>
</dbReference>
<evidence type="ECO:0000256" key="2">
    <source>
        <dbReference type="ARBA" id="ARBA00022631"/>
    </source>
</evidence>
<dbReference type="InterPro" id="IPR011051">
    <property type="entry name" value="RmlC_Cupin_sf"/>
</dbReference>
<dbReference type="Pfam" id="PF04115">
    <property type="entry name" value="Ureidogly_lyase"/>
    <property type="match status" value="1"/>
</dbReference>
<keyword evidence="6" id="KW-1185">Reference proteome</keyword>
<dbReference type="GO" id="GO:0000256">
    <property type="term" value="P:allantoin catabolic process"/>
    <property type="evidence" value="ECO:0007669"/>
    <property type="project" value="InterPro"/>
</dbReference>
<dbReference type="RefSeq" id="WP_136063607.1">
    <property type="nucleotide sequence ID" value="NZ_CAAHFH010000002.1"/>
</dbReference>
<evidence type="ECO:0000313" key="5">
    <source>
        <dbReference type="EMBL" id="VGO22208.1"/>
    </source>
</evidence>
<reference evidence="5 6" key="1">
    <citation type="submission" date="2019-04" db="EMBL/GenBank/DDBJ databases">
        <authorList>
            <person name="Van Vliet M D."/>
        </authorList>
    </citation>
    <scope>NUCLEOTIDE SEQUENCE [LARGE SCALE GENOMIC DNA]</scope>
    <source>
        <strain evidence="5 6">F21</strain>
    </source>
</reference>
<evidence type="ECO:0008006" key="7">
    <source>
        <dbReference type="Google" id="ProtNLM"/>
    </source>
</evidence>
<sequence length="159" mass="17841">MKAKIETITKEAFSKYGQVIEMPIKTEPTIAVPTVNFWKQQAFLAIDGDVEVGVLNIKKMDMVYDDLENHFETQTGLISLTGDWAIGVATPSDAVPKAEDMKAFRVAKNQLVVLADKCWHTAPFAVDIEENIMLVICKKDFLDNDTVYEKIDQPGELVF</sequence>
<organism evidence="5 6">
    <name type="scientific">Pontiella sulfatireligans</name>
    <dbReference type="NCBI Taxonomy" id="2750658"/>
    <lineage>
        <taxon>Bacteria</taxon>
        <taxon>Pseudomonadati</taxon>
        <taxon>Kiritimatiellota</taxon>
        <taxon>Kiritimatiellia</taxon>
        <taxon>Kiritimatiellales</taxon>
        <taxon>Pontiellaceae</taxon>
        <taxon>Pontiella</taxon>
    </lineage>
</organism>
<gene>
    <name evidence="5" type="ORF">SCARR_04290</name>
</gene>
<dbReference type="GO" id="GO:0004848">
    <property type="term" value="F:ureidoglycolate hydrolase activity"/>
    <property type="evidence" value="ECO:0007669"/>
    <property type="project" value="InterPro"/>
</dbReference>
<protein>
    <recommendedName>
        <fullName evidence="7">Ureidoglycolate lyase</fullName>
    </recommendedName>
</protein>
<keyword evidence="2" id="KW-0659">Purine metabolism</keyword>
<dbReference type="EMBL" id="CAAHFH010000002">
    <property type="protein sequence ID" value="VGO22208.1"/>
    <property type="molecule type" value="Genomic_DNA"/>
</dbReference>
<dbReference type="AlphaFoldDB" id="A0A6C2UPS5"/>
<dbReference type="InterPro" id="IPR007247">
    <property type="entry name" value="Ureidogly_lyase"/>
</dbReference>
<evidence type="ECO:0000256" key="4">
    <source>
        <dbReference type="ARBA" id="ARBA00047684"/>
    </source>
</evidence>
<dbReference type="SUPFAM" id="SSF51182">
    <property type="entry name" value="RmlC-like cupins"/>
    <property type="match status" value="1"/>
</dbReference>
<comment type="catalytic activity">
    <reaction evidence="4">
        <text>(S)-ureidoglycolate = urea + glyoxylate</text>
        <dbReference type="Rhea" id="RHEA:11304"/>
        <dbReference type="ChEBI" id="CHEBI:16199"/>
        <dbReference type="ChEBI" id="CHEBI:36655"/>
        <dbReference type="ChEBI" id="CHEBI:57296"/>
        <dbReference type="EC" id="4.3.2.3"/>
    </reaction>
</comment>
<dbReference type="GO" id="GO:0050385">
    <property type="term" value="F:ureidoglycolate lyase activity"/>
    <property type="evidence" value="ECO:0007669"/>
    <property type="project" value="UniProtKB-EC"/>
</dbReference>
<evidence type="ECO:0000313" key="6">
    <source>
        <dbReference type="Proteomes" id="UP000346198"/>
    </source>
</evidence>
<dbReference type="GO" id="GO:0006144">
    <property type="term" value="P:purine nucleobase metabolic process"/>
    <property type="evidence" value="ECO:0007669"/>
    <property type="project" value="UniProtKB-KW"/>
</dbReference>
<keyword evidence="3" id="KW-0456">Lyase</keyword>
<evidence type="ECO:0000256" key="1">
    <source>
        <dbReference type="ARBA" id="ARBA00011738"/>
    </source>
</evidence>
<dbReference type="InterPro" id="IPR024060">
    <property type="entry name" value="Ureidoglycolate_lyase_dom_sf"/>
</dbReference>
<dbReference type="Gene3D" id="2.60.120.480">
    <property type="entry name" value="Ureidoglycolate hydrolase"/>
    <property type="match status" value="1"/>
</dbReference>
<proteinExistence type="predicted"/>
<evidence type="ECO:0000256" key="3">
    <source>
        <dbReference type="ARBA" id="ARBA00023239"/>
    </source>
</evidence>
<comment type="subunit">
    <text evidence="1">Homodimer.</text>
</comment>
<accession>A0A6C2UPS5</accession>